<keyword evidence="10" id="KW-1185">Reference proteome</keyword>
<dbReference type="Pfam" id="PF01494">
    <property type="entry name" value="FAD_binding_3"/>
    <property type="match status" value="1"/>
</dbReference>
<dbReference type="SUPFAM" id="SSF51905">
    <property type="entry name" value="FAD/NAD(P)-binding domain"/>
    <property type="match status" value="1"/>
</dbReference>
<evidence type="ECO:0000256" key="6">
    <source>
        <dbReference type="ARBA" id="ARBA00023033"/>
    </source>
</evidence>
<evidence type="ECO:0000313" key="9">
    <source>
        <dbReference type="EMBL" id="MBE9033118.1"/>
    </source>
</evidence>
<dbReference type="Gene3D" id="3.50.50.60">
    <property type="entry name" value="FAD/NAD(P)-binding domain"/>
    <property type="match status" value="2"/>
</dbReference>
<evidence type="ECO:0000256" key="7">
    <source>
        <dbReference type="SAM" id="MobiDB-lite"/>
    </source>
</evidence>
<dbReference type="NCBIfam" id="TIGR01988">
    <property type="entry name" value="Ubi-OHases"/>
    <property type="match status" value="1"/>
</dbReference>
<accession>A0A928VQX9</accession>
<proteinExistence type="inferred from homology"/>
<dbReference type="InterPro" id="IPR036188">
    <property type="entry name" value="FAD/NAD-bd_sf"/>
</dbReference>
<dbReference type="GO" id="GO:0004497">
    <property type="term" value="F:monooxygenase activity"/>
    <property type="evidence" value="ECO:0007669"/>
    <property type="project" value="UniProtKB-KW"/>
</dbReference>
<dbReference type="InterPro" id="IPR018168">
    <property type="entry name" value="Ubi_Hdrlase_CS"/>
</dbReference>
<dbReference type="AlphaFoldDB" id="A0A928VQX9"/>
<name>A0A928VQX9_9CYAN</name>
<reference evidence="9" key="1">
    <citation type="submission" date="2020-10" db="EMBL/GenBank/DDBJ databases">
        <authorList>
            <person name="Castelo-Branco R."/>
            <person name="Eusebio N."/>
            <person name="Adriana R."/>
            <person name="Vieira A."/>
            <person name="Brugerolle De Fraissinette N."/>
            <person name="Rezende De Castro R."/>
            <person name="Schneider M.P."/>
            <person name="Vasconcelos V."/>
            <person name="Leao P.N."/>
        </authorList>
    </citation>
    <scope>NUCLEOTIDE SEQUENCE</scope>
    <source>
        <strain evidence="9">LEGE 11480</strain>
    </source>
</reference>
<gene>
    <name evidence="9" type="ORF">IQ266_25605</name>
</gene>
<evidence type="ECO:0000313" key="10">
    <source>
        <dbReference type="Proteomes" id="UP000625316"/>
    </source>
</evidence>
<keyword evidence="6" id="KW-0503">Monooxygenase</keyword>
<organism evidence="9 10">
    <name type="scientific">Romeriopsis navalis LEGE 11480</name>
    <dbReference type="NCBI Taxonomy" id="2777977"/>
    <lineage>
        <taxon>Bacteria</taxon>
        <taxon>Bacillati</taxon>
        <taxon>Cyanobacteriota</taxon>
        <taxon>Cyanophyceae</taxon>
        <taxon>Leptolyngbyales</taxon>
        <taxon>Leptolyngbyaceae</taxon>
        <taxon>Romeriopsis</taxon>
        <taxon>Romeriopsis navalis</taxon>
    </lineage>
</organism>
<protein>
    <submittedName>
        <fullName evidence="9">FAD-dependent hydroxylase</fullName>
    </submittedName>
</protein>
<evidence type="ECO:0000256" key="1">
    <source>
        <dbReference type="ARBA" id="ARBA00001974"/>
    </source>
</evidence>
<dbReference type="NCBIfam" id="NF005612">
    <property type="entry name" value="PRK07364.1"/>
    <property type="match status" value="1"/>
</dbReference>
<dbReference type="Proteomes" id="UP000625316">
    <property type="component" value="Unassembled WGS sequence"/>
</dbReference>
<dbReference type="PANTHER" id="PTHR43876">
    <property type="entry name" value="UBIQUINONE BIOSYNTHESIS MONOOXYGENASE COQ6, MITOCHONDRIAL"/>
    <property type="match status" value="1"/>
</dbReference>
<comment type="similarity">
    <text evidence="2">Belongs to the UbiH/COQ6 family.</text>
</comment>
<comment type="caution">
    <text evidence="9">The sequence shown here is derived from an EMBL/GenBank/DDBJ whole genome shotgun (WGS) entry which is preliminary data.</text>
</comment>
<sequence>MAGFTQPHLTPHSNRPPTNSTDYDVTIVGGGIVGTLMACLLQETGLKVALLEFSATSAAAARGQAYSISQLSSRIFAGLGIWHKVRPQVETYRQVDLSDADHAGVVHFSTQDTQTQTLGYVAEHKVLLAELQAQLEQCHNVDLICPAKVIEAKFGTAMNQLRIERDGEIFELRSRLVIGADGSRSFLRQAAGIRTIGWKYWQSCVVAFIRPEHSHQNIAYERFQPEGPFAILPLPGGICRIVWTAPKAVADRLLQIDEATFLDELTQRYGNQMGQLELLGERSVFPVQLLHSRQYVKPGLALIGDAAHCCHPVGGQGINLGIRDAAALVEVIQTALVQGEDFAQLNVLKRYQRWRMWENLVMLGFTDILDRTFSNQIPPIVWVRHLGLWAMEHIQPFKSFAIKLMLGMVGRVPQIATSEPIEPALNPPEALAIAIESRH</sequence>
<feature type="compositionally biased region" description="Polar residues" evidence="7">
    <location>
        <begin position="7"/>
        <end position="21"/>
    </location>
</feature>
<dbReference type="FunFam" id="3.50.50.60:FF:000021">
    <property type="entry name" value="Ubiquinone biosynthesis monooxygenase COQ6"/>
    <property type="match status" value="1"/>
</dbReference>
<dbReference type="GO" id="GO:0016705">
    <property type="term" value="F:oxidoreductase activity, acting on paired donors, with incorporation or reduction of molecular oxygen"/>
    <property type="evidence" value="ECO:0007669"/>
    <property type="project" value="InterPro"/>
</dbReference>
<dbReference type="GO" id="GO:0071949">
    <property type="term" value="F:FAD binding"/>
    <property type="evidence" value="ECO:0007669"/>
    <property type="project" value="InterPro"/>
</dbReference>
<evidence type="ECO:0000259" key="8">
    <source>
        <dbReference type="Pfam" id="PF01494"/>
    </source>
</evidence>
<dbReference type="PANTHER" id="PTHR43876:SF7">
    <property type="entry name" value="UBIQUINONE BIOSYNTHESIS MONOOXYGENASE COQ6, MITOCHONDRIAL"/>
    <property type="match status" value="1"/>
</dbReference>
<dbReference type="GO" id="GO:0006744">
    <property type="term" value="P:ubiquinone biosynthetic process"/>
    <property type="evidence" value="ECO:0007669"/>
    <property type="project" value="InterPro"/>
</dbReference>
<dbReference type="PRINTS" id="PR00420">
    <property type="entry name" value="RNGMNOXGNASE"/>
</dbReference>
<evidence type="ECO:0000256" key="3">
    <source>
        <dbReference type="ARBA" id="ARBA00022630"/>
    </source>
</evidence>
<dbReference type="PROSITE" id="PS01304">
    <property type="entry name" value="UBIH"/>
    <property type="match status" value="1"/>
</dbReference>
<evidence type="ECO:0000256" key="2">
    <source>
        <dbReference type="ARBA" id="ARBA00005349"/>
    </source>
</evidence>
<dbReference type="GO" id="GO:0110142">
    <property type="term" value="C:ubiquinone biosynthesis complex"/>
    <property type="evidence" value="ECO:0007669"/>
    <property type="project" value="UniProtKB-ARBA"/>
</dbReference>
<keyword evidence="5" id="KW-0560">Oxidoreductase</keyword>
<dbReference type="InterPro" id="IPR010971">
    <property type="entry name" value="UbiH/COQ6"/>
</dbReference>
<evidence type="ECO:0000256" key="4">
    <source>
        <dbReference type="ARBA" id="ARBA00022827"/>
    </source>
</evidence>
<feature type="region of interest" description="Disordered" evidence="7">
    <location>
        <begin position="1"/>
        <end position="21"/>
    </location>
</feature>
<dbReference type="InterPro" id="IPR002938">
    <property type="entry name" value="FAD-bd"/>
</dbReference>
<keyword evidence="3" id="KW-0285">Flavoprotein</keyword>
<evidence type="ECO:0000256" key="5">
    <source>
        <dbReference type="ARBA" id="ARBA00023002"/>
    </source>
</evidence>
<dbReference type="RefSeq" id="WP_264327929.1">
    <property type="nucleotide sequence ID" value="NZ_JADEXQ010000153.1"/>
</dbReference>
<keyword evidence="4" id="KW-0274">FAD</keyword>
<comment type="cofactor">
    <cofactor evidence="1">
        <name>FAD</name>
        <dbReference type="ChEBI" id="CHEBI:57692"/>
    </cofactor>
</comment>
<dbReference type="InterPro" id="IPR051205">
    <property type="entry name" value="UbiH/COQ6_monooxygenase"/>
</dbReference>
<dbReference type="EMBL" id="JADEXQ010000153">
    <property type="protein sequence ID" value="MBE9033118.1"/>
    <property type="molecule type" value="Genomic_DNA"/>
</dbReference>
<feature type="domain" description="FAD-binding" evidence="8">
    <location>
        <begin position="22"/>
        <end position="336"/>
    </location>
</feature>